<dbReference type="GeneID" id="24798072"/>
<accession>A0A0A7GFA3</accession>
<dbReference type="InterPro" id="IPR013785">
    <property type="entry name" value="Aldolase_TIM"/>
</dbReference>
<protein>
    <submittedName>
        <fullName evidence="2">tRNA dihydrouridine synthase B like</fullName>
    </submittedName>
</protein>
<dbReference type="STRING" id="565033.GACE_1491"/>
<feature type="domain" description="DUS-like FMN-binding" evidence="1">
    <location>
        <begin position="94"/>
        <end position="233"/>
    </location>
</feature>
<reference evidence="2 3" key="1">
    <citation type="journal article" date="2015" name="Appl. Environ. Microbiol.">
        <title>The Geoglobus acetivorans genome: Fe(III) reduction, acetate utilization, autotrophic growth, and degradation of aromatic compounds in a hyperthermophilic archaeon.</title>
        <authorList>
            <person name="Mardanov A.V."/>
            <person name="Slododkina G.B."/>
            <person name="Slobodkin A.I."/>
            <person name="Beletsky A.V."/>
            <person name="Gavrilov S.N."/>
            <person name="Kublanov I.V."/>
            <person name="Bonch-Osmolovskaya E.A."/>
            <person name="Skryabin K.G."/>
            <person name="Ravin N.V."/>
        </authorList>
    </citation>
    <scope>NUCLEOTIDE SEQUENCE [LARGE SCALE GENOMIC DNA]</scope>
    <source>
        <strain evidence="2 3">SBH6</strain>
    </source>
</reference>
<dbReference type="AlphaFoldDB" id="A0A0A7GFA3"/>
<dbReference type="Proteomes" id="UP000030624">
    <property type="component" value="Chromosome"/>
</dbReference>
<dbReference type="HOGENOM" id="CLU_1118194_0_0_2"/>
<dbReference type="KEGG" id="gac:GACE_1491"/>
<dbReference type="SUPFAM" id="SSF51395">
    <property type="entry name" value="FMN-linked oxidoreductases"/>
    <property type="match status" value="1"/>
</dbReference>
<dbReference type="EMBL" id="CP009552">
    <property type="protein sequence ID" value="AIY90528.1"/>
    <property type="molecule type" value="Genomic_DNA"/>
</dbReference>
<dbReference type="RefSeq" id="WP_048092364.1">
    <property type="nucleotide sequence ID" value="NZ_CP009552.1"/>
</dbReference>
<dbReference type="PANTHER" id="PTHR11082">
    <property type="entry name" value="TRNA-DIHYDROURIDINE SYNTHASE"/>
    <property type="match status" value="1"/>
</dbReference>
<dbReference type="eggNOG" id="arCOG00605">
    <property type="taxonomic scope" value="Archaea"/>
</dbReference>
<dbReference type="Pfam" id="PF01207">
    <property type="entry name" value="Dus"/>
    <property type="match status" value="1"/>
</dbReference>
<sequence length="248" mass="27458">MIFPNRLALSAMAGINDWKFVSRFNVGFGILGGFNADKKSNEAALNAVRRGRKEFVFENPVKEIERNLKMLEDFRGTVGINVRAFSDEGYVDISKLAAEYGAILEINAHCRQKEFTEIGCGQSLLYEPERLAKIVERASKFAEVSVKIRGGLDIDYLRLSGRIFESGAAMIHVDAMVPGGKADLKLIELISGLGNVVGNNSVRSVEDARKMIDAGARLVSIARGVLEDERIFDRLLEDEFLASKVEVR</sequence>
<evidence type="ECO:0000259" key="1">
    <source>
        <dbReference type="Pfam" id="PF01207"/>
    </source>
</evidence>
<dbReference type="Gene3D" id="3.20.20.70">
    <property type="entry name" value="Aldolase class I"/>
    <property type="match status" value="1"/>
</dbReference>
<dbReference type="InterPro" id="IPR035587">
    <property type="entry name" value="DUS-like_FMN-bd"/>
</dbReference>
<organism evidence="2 3">
    <name type="scientific">Geoglobus acetivorans</name>
    <dbReference type="NCBI Taxonomy" id="565033"/>
    <lineage>
        <taxon>Archaea</taxon>
        <taxon>Methanobacteriati</taxon>
        <taxon>Methanobacteriota</taxon>
        <taxon>Archaeoglobi</taxon>
        <taxon>Archaeoglobales</taxon>
        <taxon>Archaeoglobaceae</taxon>
        <taxon>Geoglobus</taxon>
    </lineage>
</organism>
<evidence type="ECO:0000313" key="3">
    <source>
        <dbReference type="Proteomes" id="UP000030624"/>
    </source>
</evidence>
<gene>
    <name evidence="2" type="ORF">GACE_1491</name>
</gene>
<evidence type="ECO:0000313" key="2">
    <source>
        <dbReference type="EMBL" id="AIY90528.1"/>
    </source>
</evidence>
<name>A0A0A7GFA3_GEOAI</name>
<proteinExistence type="predicted"/>
<dbReference type="PANTHER" id="PTHR11082:SF36">
    <property type="entry name" value="DUS-LIKE FMN-BINDING DOMAIN-CONTAINING PROTEIN"/>
    <property type="match status" value="1"/>
</dbReference>